<dbReference type="FunFam" id="2.30.30.100:FF:000002">
    <property type="entry name" value="Small nuclear ribonucleoprotein Sm D3"/>
    <property type="match status" value="1"/>
</dbReference>
<evidence type="ECO:0000256" key="4">
    <source>
        <dbReference type="ARBA" id="ARBA00023242"/>
    </source>
</evidence>
<reference evidence="8" key="1">
    <citation type="submission" date="2020-06" db="EMBL/GenBank/DDBJ databases">
        <title>WGS assembly of Ceratodon purpureus strain R40.</title>
        <authorList>
            <person name="Carey S.B."/>
            <person name="Jenkins J."/>
            <person name="Shu S."/>
            <person name="Lovell J.T."/>
            <person name="Sreedasyam A."/>
            <person name="Maumus F."/>
            <person name="Tiley G.P."/>
            <person name="Fernandez-Pozo N."/>
            <person name="Barry K."/>
            <person name="Chen C."/>
            <person name="Wang M."/>
            <person name="Lipzen A."/>
            <person name="Daum C."/>
            <person name="Saski C.A."/>
            <person name="Payton A.C."/>
            <person name="Mcbreen J.C."/>
            <person name="Conrad R.E."/>
            <person name="Kollar L.M."/>
            <person name="Olsson S."/>
            <person name="Huttunen S."/>
            <person name="Landis J.B."/>
            <person name="Wickett N.J."/>
            <person name="Johnson M.G."/>
            <person name="Rensing S.A."/>
            <person name="Grimwood J."/>
            <person name="Schmutz J."/>
            <person name="Mcdaniel S.F."/>
        </authorList>
    </citation>
    <scope>NUCLEOTIDE SEQUENCE</scope>
    <source>
        <strain evidence="8">R40</strain>
    </source>
</reference>
<feature type="region of interest" description="Disordered" evidence="6">
    <location>
        <begin position="1"/>
        <end position="25"/>
    </location>
</feature>
<evidence type="ECO:0000313" key="9">
    <source>
        <dbReference type="Proteomes" id="UP000822688"/>
    </source>
</evidence>
<gene>
    <name evidence="8" type="ORF">KC19_1G173700</name>
</gene>
<keyword evidence="2" id="KW-0507">mRNA processing</keyword>
<dbReference type="PANTHER" id="PTHR23338">
    <property type="entry name" value="SMALL NUCLEAR RIBONUCLEOPROTEIN SM"/>
    <property type="match status" value="1"/>
</dbReference>
<dbReference type="SMART" id="SM00651">
    <property type="entry name" value="Sm"/>
    <property type="match status" value="1"/>
</dbReference>
<dbReference type="GO" id="GO:0000398">
    <property type="term" value="P:mRNA splicing, via spliceosome"/>
    <property type="evidence" value="ECO:0007669"/>
    <property type="project" value="UniProtKB-ARBA"/>
</dbReference>
<keyword evidence="5" id="KW-0687">Ribonucleoprotein</keyword>
<name>A0A8T0J8W3_CERPU</name>
<evidence type="ECO:0000256" key="1">
    <source>
        <dbReference type="ARBA" id="ARBA00004123"/>
    </source>
</evidence>
<evidence type="ECO:0000256" key="2">
    <source>
        <dbReference type="ARBA" id="ARBA00022664"/>
    </source>
</evidence>
<dbReference type="Pfam" id="PF01423">
    <property type="entry name" value="LSM"/>
    <property type="match status" value="1"/>
</dbReference>
<dbReference type="GO" id="GO:1990904">
    <property type="term" value="C:ribonucleoprotein complex"/>
    <property type="evidence" value="ECO:0007669"/>
    <property type="project" value="UniProtKB-KW"/>
</dbReference>
<comment type="caution">
    <text evidence="8">The sequence shown here is derived from an EMBL/GenBank/DDBJ whole genome shotgun (WGS) entry which is preliminary data.</text>
</comment>
<keyword evidence="3" id="KW-0508">mRNA splicing</keyword>
<dbReference type="SUPFAM" id="SSF50182">
    <property type="entry name" value="Sm-like ribonucleoproteins"/>
    <property type="match status" value="1"/>
</dbReference>
<keyword evidence="4" id="KW-0539">Nucleus</keyword>
<dbReference type="InterPro" id="IPR010920">
    <property type="entry name" value="LSM_dom_sf"/>
</dbReference>
<dbReference type="PROSITE" id="PS52002">
    <property type="entry name" value="SM"/>
    <property type="match status" value="1"/>
</dbReference>
<feature type="compositionally biased region" description="Basic and acidic residues" evidence="6">
    <location>
        <begin position="1"/>
        <end position="12"/>
    </location>
</feature>
<dbReference type="Gene3D" id="2.30.30.100">
    <property type="match status" value="1"/>
</dbReference>
<evidence type="ECO:0000256" key="6">
    <source>
        <dbReference type="SAM" id="MobiDB-lite"/>
    </source>
</evidence>
<protein>
    <recommendedName>
        <fullName evidence="7">Sm domain-containing protein</fullName>
    </recommendedName>
</protein>
<organism evidence="8 9">
    <name type="scientific">Ceratodon purpureus</name>
    <name type="common">Fire moss</name>
    <name type="synonym">Dicranum purpureum</name>
    <dbReference type="NCBI Taxonomy" id="3225"/>
    <lineage>
        <taxon>Eukaryota</taxon>
        <taxon>Viridiplantae</taxon>
        <taxon>Streptophyta</taxon>
        <taxon>Embryophyta</taxon>
        <taxon>Bryophyta</taxon>
        <taxon>Bryophytina</taxon>
        <taxon>Bryopsida</taxon>
        <taxon>Dicranidae</taxon>
        <taxon>Pseudoditrichales</taxon>
        <taxon>Ditrichaceae</taxon>
        <taxon>Ceratodon</taxon>
    </lineage>
</organism>
<evidence type="ECO:0000259" key="7">
    <source>
        <dbReference type="PROSITE" id="PS52002"/>
    </source>
</evidence>
<comment type="subcellular location">
    <subcellularLocation>
        <location evidence="1">Nucleus</location>
    </subcellularLocation>
</comment>
<dbReference type="EMBL" id="CM026421">
    <property type="protein sequence ID" value="KAG0591409.1"/>
    <property type="molecule type" value="Genomic_DNA"/>
</dbReference>
<evidence type="ECO:0000256" key="3">
    <source>
        <dbReference type="ARBA" id="ARBA00023187"/>
    </source>
</evidence>
<feature type="domain" description="Sm" evidence="7">
    <location>
        <begin position="33"/>
        <end position="114"/>
    </location>
</feature>
<dbReference type="AlphaFoldDB" id="A0A8T0J8W3"/>
<dbReference type="InterPro" id="IPR047575">
    <property type="entry name" value="Sm"/>
</dbReference>
<dbReference type="Proteomes" id="UP000822688">
    <property type="component" value="Chromosome 1"/>
</dbReference>
<proteinExistence type="predicted"/>
<dbReference type="GO" id="GO:0003723">
    <property type="term" value="F:RNA binding"/>
    <property type="evidence" value="ECO:0007669"/>
    <property type="project" value="InterPro"/>
</dbReference>
<evidence type="ECO:0000256" key="5">
    <source>
        <dbReference type="ARBA" id="ARBA00023274"/>
    </source>
</evidence>
<dbReference type="InterPro" id="IPR027141">
    <property type="entry name" value="LSm4/Sm_D1/D3"/>
</dbReference>
<keyword evidence="9" id="KW-1185">Reference proteome</keyword>
<evidence type="ECO:0000313" key="8">
    <source>
        <dbReference type="EMBL" id="KAG0591409.1"/>
    </source>
</evidence>
<sequence length="160" mass="18797">MNFMSFKDRDIGQESSMGGRFGEKAREEDDIGTPLKLLHEGEGHRVTVELRNGDLCQGTLIESENNWTSQFEDITYFSRKRRVKKHGLTRKSFKLDLVFIRGRRIRFIILPDMLKHAHLFKLPNAKTKEEQDDDLRLSLRLLHLTNYSQKIAAEQGRYYL</sequence>
<dbReference type="InterPro" id="IPR001163">
    <property type="entry name" value="Sm_dom_euk/arc"/>
</dbReference>
<dbReference type="GO" id="GO:0005634">
    <property type="term" value="C:nucleus"/>
    <property type="evidence" value="ECO:0007669"/>
    <property type="project" value="UniProtKB-SubCell"/>
</dbReference>
<accession>A0A8T0J8W3</accession>